<dbReference type="AlphaFoldDB" id="A0A5J4VMZ4"/>
<dbReference type="Proteomes" id="UP000324800">
    <property type="component" value="Unassembled WGS sequence"/>
</dbReference>
<gene>
    <name evidence="2" type="ORF">EZS28_020725</name>
</gene>
<comment type="caution">
    <text evidence="2">The sequence shown here is derived from an EMBL/GenBank/DDBJ whole genome shotgun (WGS) entry which is preliminary data.</text>
</comment>
<organism evidence="2 3">
    <name type="scientific">Streblomastix strix</name>
    <dbReference type="NCBI Taxonomy" id="222440"/>
    <lineage>
        <taxon>Eukaryota</taxon>
        <taxon>Metamonada</taxon>
        <taxon>Preaxostyla</taxon>
        <taxon>Oxymonadida</taxon>
        <taxon>Streblomastigidae</taxon>
        <taxon>Streblomastix</taxon>
    </lineage>
</organism>
<evidence type="ECO:0000313" key="3">
    <source>
        <dbReference type="Proteomes" id="UP000324800"/>
    </source>
</evidence>
<dbReference type="EMBL" id="SNRW01006094">
    <property type="protein sequence ID" value="KAA6383746.1"/>
    <property type="molecule type" value="Genomic_DNA"/>
</dbReference>
<name>A0A5J4VMZ4_9EUKA</name>
<sequence>MAGINITGCVFNNCTRIGKDTYLNFTDSRKDWTPGNILNKIEDMFKNSISNSSNDSIYFESYRFNLIYVNGSITLPSSVPEPSPPKPNPEEQKGLSLREVVRISIGSVCLVVIAITIIIIIVVSRQNSKFRKRLSFGPFRDSLGQYRSI</sequence>
<keyword evidence="1" id="KW-0812">Transmembrane</keyword>
<protein>
    <submittedName>
        <fullName evidence="2">Uncharacterized protein</fullName>
    </submittedName>
</protein>
<keyword evidence="1" id="KW-0472">Membrane</keyword>
<proteinExistence type="predicted"/>
<reference evidence="2 3" key="1">
    <citation type="submission" date="2019-03" db="EMBL/GenBank/DDBJ databases">
        <title>Single cell metagenomics reveals metabolic interactions within the superorganism composed of flagellate Streblomastix strix and complex community of Bacteroidetes bacteria on its surface.</title>
        <authorList>
            <person name="Treitli S.C."/>
            <person name="Kolisko M."/>
            <person name="Husnik F."/>
            <person name="Keeling P."/>
            <person name="Hampl V."/>
        </authorList>
    </citation>
    <scope>NUCLEOTIDE SEQUENCE [LARGE SCALE GENOMIC DNA]</scope>
    <source>
        <strain evidence="2">ST1C</strain>
    </source>
</reference>
<accession>A0A5J4VMZ4</accession>
<evidence type="ECO:0000256" key="1">
    <source>
        <dbReference type="SAM" id="Phobius"/>
    </source>
</evidence>
<evidence type="ECO:0000313" key="2">
    <source>
        <dbReference type="EMBL" id="KAA6383746.1"/>
    </source>
</evidence>
<feature type="transmembrane region" description="Helical" evidence="1">
    <location>
        <begin position="103"/>
        <end position="123"/>
    </location>
</feature>
<keyword evidence="1" id="KW-1133">Transmembrane helix</keyword>